<accession>A0AA97D8R1</accession>
<protein>
    <submittedName>
        <fullName evidence="1">Uncharacterized protein</fullName>
    </submittedName>
</protein>
<reference evidence="1" key="1">
    <citation type="submission" date="2023-09" db="EMBL/GenBank/DDBJ databases">
        <authorList>
            <person name="Zeng C."/>
        </authorList>
    </citation>
    <scope>NUCLEOTIDE SEQUENCE</scope>
    <source>
        <strain evidence="1">ZCY20-5</strain>
    </source>
</reference>
<evidence type="ECO:0000313" key="2">
    <source>
        <dbReference type="Proteomes" id="UP001300604"/>
    </source>
</evidence>
<dbReference type="Proteomes" id="UP001300604">
    <property type="component" value="Chromosome"/>
</dbReference>
<dbReference type="KEGG" id="carl:PXC00_07715"/>
<keyword evidence="2" id="KW-1185">Reference proteome</keyword>
<reference evidence="1" key="2">
    <citation type="submission" date="2024-06" db="EMBL/GenBank/DDBJ databases">
        <title>Caproicibacterium argilliputei sp. nov, a novel caproic acid producing anaerobic bacterium isolated from pit mud.</title>
        <authorList>
            <person name="Xia S."/>
        </authorList>
    </citation>
    <scope>NUCLEOTIDE SEQUENCE</scope>
    <source>
        <strain evidence="1">ZCY20-5</strain>
    </source>
</reference>
<proteinExistence type="predicted"/>
<name>A0AA97D8R1_9FIRM</name>
<evidence type="ECO:0000313" key="1">
    <source>
        <dbReference type="EMBL" id="WOC31118.1"/>
    </source>
</evidence>
<dbReference type="AlphaFoldDB" id="A0AA97D8R1"/>
<dbReference type="RefSeq" id="WP_316934905.1">
    <property type="nucleotide sequence ID" value="NZ_CP135996.1"/>
</dbReference>
<sequence length="57" mass="6337">MKVLRQPFFSAEERLSAEILLKSPRGDPLKGTAMQGTGVQPPPEVFPFSVFLETTLF</sequence>
<gene>
    <name evidence="1" type="ORF">PXC00_07715</name>
</gene>
<dbReference type="EMBL" id="CP135996">
    <property type="protein sequence ID" value="WOC31118.1"/>
    <property type="molecule type" value="Genomic_DNA"/>
</dbReference>
<organism evidence="1 2">
    <name type="scientific">Caproicibacterium argilliputei</name>
    <dbReference type="NCBI Taxonomy" id="3030016"/>
    <lineage>
        <taxon>Bacteria</taxon>
        <taxon>Bacillati</taxon>
        <taxon>Bacillota</taxon>
        <taxon>Clostridia</taxon>
        <taxon>Eubacteriales</taxon>
        <taxon>Oscillospiraceae</taxon>
        <taxon>Caproicibacterium</taxon>
    </lineage>
</organism>